<dbReference type="Proteomes" id="UP001497516">
    <property type="component" value="Chromosome 5"/>
</dbReference>
<protein>
    <submittedName>
        <fullName evidence="2">Uncharacterized protein</fullName>
    </submittedName>
</protein>
<dbReference type="AlphaFoldDB" id="A0AAV2ELF4"/>
<proteinExistence type="predicted"/>
<name>A0AAV2ELF4_9ROSI</name>
<organism evidence="2 3">
    <name type="scientific">Linum trigynum</name>
    <dbReference type="NCBI Taxonomy" id="586398"/>
    <lineage>
        <taxon>Eukaryota</taxon>
        <taxon>Viridiplantae</taxon>
        <taxon>Streptophyta</taxon>
        <taxon>Embryophyta</taxon>
        <taxon>Tracheophyta</taxon>
        <taxon>Spermatophyta</taxon>
        <taxon>Magnoliopsida</taxon>
        <taxon>eudicotyledons</taxon>
        <taxon>Gunneridae</taxon>
        <taxon>Pentapetalae</taxon>
        <taxon>rosids</taxon>
        <taxon>fabids</taxon>
        <taxon>Malpighiales</taxon>
        <taxon>Linaceae</taxon>
        <taxon>Linum</taxon>
    </lineage>
</organism>
<evidence type="ECO:0000313" key="2">
    <source>
        <dbReference type="EMBL" id="CAL1386624.1"/>
    </source>
</evidence>
<gene>
    <name evidence="2" type="ORF">LTRI10_LOCUS27661</name>
</gene>
<accession>A0AAV2ELF4</accession>
<feature type="region of interest" description="Disordered" evidence="1">
    <location>
        <begin position="79"/>
        <end position="118"/>
    </location>
</feature>
<evidence type="ECO:0000256" key="1">
    <source>
        <dbReference type="SAM" id="MobiDB-lite"/>
    </source>
</evidence>
<evidence type="ECO:0000313" key="3">
    <source>
        <dbReference type="Proteomes" id="UP001497516"/>
    </source>
</evidence>
<feature type="region of interest" description="Disordered" evidence="1">
    <location>
        <begin position="1"/>
        <end position="66"/>
    </location>
</feature>
<feature type="compositionally biased region" description="Basic residues" evidence="1">
    <location>
        <begin position="28"/>
        <end position="42"/>
    </location>
</feature>
<keyword evidence="3" id="KW-1185">Reference proteome</keyword>
<reference evidence="2 3" key="1">
    <citation type="submission" date="2024-04" db="EMBL/GenBank/DDBJ databases">
        <authorList>
            <person name="Fracassetti M."/>
        </authorList>
    </citation>
    <scope>NUCLEOTIDE SEQUENCE [LARGE SCALE GENOMIC DNA]</scope>
</reference>
<dbReference type="EMBL" id="OZ034818">
    <property type="protein sequence ID" value="CAL1386624.1"/>
    <property type="molecule type" value="Genomic_DNA"/>
</dbReference>
<sequence>MQVVQVPPQSEGSVHRKDFSSPSAASRTKGKKNSKDRAKKGSPAKLNPIRPLQIWSPMKDKRTKSKTRMAALTLQEINAWTEAAHSSTKRTPTEGGSDVPASASGQRVSHGDPQSPAV</sequence>